<dbReference type="InterPro" id="IPR036271">
    <property type="entry name" value="Tet_transcr_reg_TetR-rel_C_sf"/>
</dbReference>
<name>A0A1G6ZK08_9NOCA</name>
<feature type="domain" description="HTH tetR-type" evidence="5">
    <location>
        <begin position="15"/>
        <end position="75"/>
    </location>
</feature>
<dbReference type="GO" id="GO:0003700">
    <property type="term" value="F:DNA-binding transcription factor activity"/>
    <property type="evidence" value="ECO:0007669"/>
    <property type="project" value="TreeGrafter"/>
</dbReference>
<dbReference type="RefSeq" id="WP_245709447.1">
    <property type="nucleotide sequence ID" value="NZ_FNAB01000009.1"/>
</dbReference>
<dbReference type="PRINTS" id="PR00455">
    <property type="entry name" value="HTHTETR"/>
</dbReference>
<keyword evidence="3" id="KW-0804">Transcription</keyword>
<dbReference type="PANTHER" id="PTHR30055">
    <property type="entry name" value="HTH-TYPE TRANSCRIPTIONAL REGULATOR RUTR"/>
    <property type="match status" value="1"/>
</dbReference>
<feature type="DNA-binding region" description="H-T-H motif" evidence="4">
    <location>
        <begin position="38"/>
        <end position="57"/>
    </location>
</feature>
<proteinExistence type="predicted"/>
<keyword evidence="2 4" id="KW-0238">DNA-binding</keyword>
<dbReference type="FunFam" id="1.10.10.60:FF:000141">
    <property type="entry name" value="TetR family transcriptional regulator"/>
    <property type="match status" value="1"/>
</dbReference>
<evidence type="ECO:0000313" key="6">
    <source>
        <dbReference type="EMBL" id="SDE02989.1"/>
    </source>
</evidence>
<dbReference type="STRING" id="168276.SAMN05444580_10932"/>
<dbReference type="GO" id="GO:0000976">
    <property type="term" value="F:transcription cis-regulatory region binding"/>
    <property type="evidence" value="ECO:0007669"/>
    <property type="project" value="TreeGrafter"/>
</dbReference>
<evidence type="ECO:0000256" key="2">
    <source>
        <dbReference type="ARBA" id="ARBA00023125"/>
    </source>
</evidence>
<dbReference type="InterPro" id="IPR041490">
    <property type="entry name" value="KstR2_TetR_C"/>
</dbReference>
<dbReference type="Gene3D" id="1.10.357.10">
    <property type="entry name" value="Tetracycline Repressor, domain 2"/>
    <property type="match status" value="1"/>
</dbReference>
<dbReference type="Gene3D" id="1.10.10.60">
    <property type="entry name" value="Homeodomain-like"/>
    <property type="match status" value="1"/>
</dbReference>
<dbReference type="PANTHER" id="PTHR30055:SF237">
    <property type="entry name" value="TRANSCRIPTIONAL REPRESSOR MCE3R"/>
    <property type="match status" value="1"/>
</dbReference>
<accession>A0A1G6ZK08</accession>
<dbReference type="Pfam" id="PF17932">
    <property type="entry name" value="TetR_C_24"/>
    <property type="match status" value="1"/>
</dbReference>
<dbReference type="AlphaFoldDB" id="A0A1G6ZK08"/>
<dbReference type="Pfam" id="PF00440">
    <property type="entry name" value="TetR_N"/>
    <property type="match status" value="1"/>
</dbReference>
<dbReference type="InterPro" id="IPR001647">
    <property type="entry name" value="HTH_TetR"/>
</dbReference>
<dbReference type="InterPro" id="IPR009057">
    <property type="entry name" value="Homeodomain-like_sf"/>
</dbReference>
<dbReference type="PROSITE" id="PS50977">
    <property type="entry name" value="HTH_TETR_2"/>
    <property type="match status" value="1"/>
</dbReference>
<evidence type="ECO:0000256" key="4">
    <source>
        <dbReference type="PROSITE-ProRule" id="PRU00335"/>
    </source>
</evidence>
<gene>
    <name evidence="6" type="ORF">SAMN05444580_10932</name>
</gene>
<dbReference type="SUPFAM" id="SSF48498">
    <property type="entry name" value="Tetracyclin repressor-like, C-terminal domain"/>
    <property type="match status" value="1"/>
</dbReference>
<organism evidence="6 7">
    <name type="scientific">Rhodococcus tukisamuensis</name>
    <dbReference type="NCBI Taxonomy" id="168276"/>
    <lineage>
        <taxon>Bacteria</taxon>
        <taxon>Bacillati</taxon>
        <taxon>Actinomycetota</taxon>
        <taxon>Actinomycetes</taxon>
        <taxon>Mycobacteriales</taxon>
        <taxon>Nocardiaceae</taxon>
        <taxon>Rhodococcus</taxon>
    </lineage>
</organism>
<evidence type="ECO:0000256" key="3">
    <source>
        <dbReference type="ARBA" id="ARBA00023163"/>
    </source>
</evidence>
<dbReference type="Proteomes" id="UP000199417">
    <property type="component" value="Unassembled WGS sequence"/>
</dbReference>
<reference evidence="6 7" key="1">
    <citation type="submission" date="2016-10" db="EMBL/GenBank/DDBJ databases">
        <authorList>
            <person name="de Groot N.N."/>
        </authorList>
    </citation>
    <scope>NUCLEOTIDE SEQUENCE [LARGE SCALE GENOMIC DNA]</scope>
    <source>
        <strain evidence="6 7">JCM 11308</strain>
    </source>
</reference>
<dbReference type="GO" id="GO:0045892">
    <property type="term" value="P:negative regulation of DNA-templated transcription"/>
    <property type="evidence" value="ECO:0007669"/>
    <property type="project" value="UniProtKB-ARBA"/>
</dbReference>
<keyword evidence="7" id="KW-1185">Reference proteome</keyword>
<dbReference type="InterPro" id="IPR050109">
    <property type="entry name" value="HTH-type_TetR-like_transc_reg"/>
</dbReference>
<dbReference type="SUPFAM" id="SSF46689">
    <property type="entry name" value="Homeodomain-like"/>
    <property type="match status" value="1"/>
</dbReference>
<evidence type="ECO:0000256" key="1">
    <source>
        <dbReference type="ARBA" id="ARBA00023015"/>
    </source>
</evidence>
<sequence>MAPTQAPTRRSQLKADRRRQLLQAAARLIAERGYAGVRLEDLGAAVGISGPAVYRHFPNKESLLVELLVDISRRLFDGGTEVATAADTPEQALADLVEFHLDFAIGEPDLIRVQDRDLESLPDAARRQVRQFQRRYVEMWVGVLRQVDPGLDEADARIKAHATFGLINSTPHSVNPSAPTRTRAVLRRMTAAALAPGV</sequence>
<evidence type="ECO:0000313" key="7">
    <source>
        <dbReference type="Proteomes" id="UP000199417"/>
    </source>
</evidence>
<dbReference type="EMBL" id="FNAB01000009">
    <property type="protein sequence ID" value="SDE02989.1"/>
    <property type="molecule type" value="Genomic_DNA"/>
</dbReference>
<keyword evidence="1" id="KW-0805">Transcription regulation</keyword>
<evidence type="ECO:0000259" key="5">
    <source>
        <dbReference type="PROSITE" id="PS50977"/>
    </source>
</evidence>
<protein>
    <submittedName>
        <fullName evidence="6">DNA-binding transcriptional regulator, AcrR family</fullName>
    </submittedName>
</protein>